<dbReference type="Gene3D" id="3.40.50.11900">
    <property type="match status" value="1"/>
</dbReference>
<dbReference type="InterPro" id="IPR002731">
    <property type="entry name" value="ATPase_BadF"/>
</dbReference>
<sequence length="1409" mass="158862">MLYVGLDVGSGTAKVAVLNEKREILHENYQKTHGQPIETAERILKEVEELFGNSLSGITCTGTAGKTISQILGCAFVNEVMAHAKAATFFHPEVKTIIDIGGEDSKLIFITHERGIPEIEDFALNTLCAAGTGSFLEQQAARLGYTIEEFSQKALLAKNIPRIAGRCTVFAKSDMIHLQQAAVPDEEIIAGLCFAIIRNLKSNLAKGRPILPPLVFQGGVAANLGVRRAVKEVFNLKEEELIIPKYFKIMGAIGAALYGLEGKASSPYKGSEILRAYLRERVYDPPRHPVLYPFESLSLSEKIKRDIESKIKGENLSPSEELEVYLGVDVGSVSTKLVALDKEGNLIAKVYLFHHGKPLESVKKGLYELRKKLPERIKVKGVGTTGSGRYLVGDFLGADVIRNEITAQAYGALYLDPEVDTIFEIGGQDSKYIYLEGGTISDFTMNKACAAGTGSFLQEQAVKLGIPIEEFGELALKSKAPLKMGERCTVFMQSDLLHYQQQGLPKEDLIAGLCYSIVYNYLNKVVEGRKIGKKIFFQGAVAFNKGVVAAFEKVLGKPVIVPPNNEVTGAIGVALLAKAETKGESRFKGFDLAKVKYFISTFECHHCPNQCEIHKVIVEDSHPYYYGGRCDRYELDHRKPDERIPNPTLEREKKLLSYLNPLPEDLDLSSDKVIGIPRALQFFEWLPFFATLFQELGYKVYLSPPTSKEVIKIGCELAPGEPCFPIKIALGHLKKLLDLGVKTIFIPQITDFPAEVPELKIGKICPWVQSLPWISPASINFRDYKARVISPVFHLGRKGYVLNEEIKTLAKLLSEEAEKVKKAWKIAEEAQEEFRRWLKKRGEELLKEFENEIVLVIIGRPYNAFDPGANLSLHHKIRKLGLLGLPVDMLPLERIKERETLEGMYWEYGQRFLLAAHFIRETPNLFPIYFTNFSCGPDSFIAHFFEELLAGKPFIEIEVDEHSAEAGVVTRLEAFVDSIKGKVKSYKLQRTFNRQKIHPTQGRTIYIPYMTDHARALAAAFRACGIKAEVLPEPDEESLELGRKWTSGKECYPTILTTGDLIKLINRPDFDPEKSVFFMPDGSGPCRFGQYNRLHRKILRDLGITNLPIYSPQQDIEFYEDLGIAGSDFTRIAWRGVVAVDILDKLLRRVRPYALDKKEVEKVYWEGLSKIEKTIEERGNMAETLLEIKEAFNRIPRKEEELPLVGVVGEIYVRSNRFANENLYRTLEDMGLEVLLPPIGEWIYFINYISKKWAKRSGLLGPVLKFIIENQIQFKDEERFLKLVEDFLGDRAKDPTIEDLERYAKAFLHPDYEGGEVMLSIGKAVEYLKKGVSGLVNVIPFACMPGNVQAAILKRVREETGERLPILTVPCDGQKSMGVRMRLEAFVEQVKEYWEVKREENLQKKVVNF</sequence>
<evidence type="ECO:0000259" key="6">
    <source>
        <dbReference type="Pfam" id="PF09989"/>
    </source>
</evidence>
<dbReference type="InterPro" id="IPR018709">
    <property type="entry name" value="CoA_activase_DUF2229"/>
</dbReference>
<feature type="domain" description="ATPase BadF/BadG/BcrA/BcrD type" evidence="5">
    <location>
        <begin position="326"/>
        <end position="577"/>
    </location>
</feature>
<dbReference type="Pfam" id="PF01869">
    <property type="entry name" value="BcrAD_BadFG"/>
    <property type="match status" value="2"/>
</dbReference>
<dbReference type="GO" id="GO:0046872">
    <property type="term" value="F:metal ion binding"/>
    <property type="evidence" value="ECO:0007669"/>
    <property type="project" value="UniProtKB-KW"/>
</dbReference>
<dbReference type="EMBL" id="PNIE01000077">
    <property type="protein sequence ID" value="PMP61695.1"/>
    <property type="molecule type" value="Genomic_DNA"/>
</dbReference>
<dbReference type="Gene3D" id="3.30.420.40">
    <property type="match status" value="4"/>
</dbReference>
<dbReference type="Proteomes" id="UP000235731">
    <property type="component" value="Unassembled WGS sequence"/>
</dbReference>
<dbReference type="Pfam" id="PF09989">
    <property type="entry name" value="DUF2229"/>
    <property type="match status" value="1"/>
</dbReference>
<evidence type="ECO:0000313" key="7">
    <source>
        <dbReference type="EMBL" id="PMP61695.1"/>
    </source>
</evidence>
<gene>
    <name evidence="7" type="ORF">C0197_05355</name>
</gene>
<comment type="caution">
    <text evidence="7">The sequence shown here is derived from an EMBL/GenBank/DDBJ whole genome shotgun (WGS) entry which is preliminary data.</text>
</comment>
<evidence type="ECO:0000256" key="3">
    <source>
        <dbReference type="ARBA" id="ARBA00023004"/>
    </source>
</evidence>
<dbReference type="GO" id="GO:0051536">
    <property type="term" value="F:iron-sulfur cluster binding"/>
    <property type="evidence" value="ECO:0007669"/>
    <property type="project" value="UniProtKB-KW"/>
</dbReference>
<evidence type="ECO:0000256" key="1">
    <source>
        <dbReference type="ARBA" id="ARBA00001966"/>
    </source>
</evidence>
<dbReference type="NCBIfam" id="TIGR00241">
    <property type="entry name" value="CoA_E_activ"/>
    <property type="match status" value="2"/>
</dbReference>
<dbReference type="CDD" id="cd24034">
    <property type="entry name" value="ASKHA_NBD_O66634-like_rpt1"/>
    <property type="match status" value="1"/>
</dbReference>
<protein>
    <submittedName>
        <fullName evidence="7">CoA activase</fullName>
    </submittedName>
</protein>
<name>A0A2N7PIJ9_9BACT</name>
<feature type="domain" description="ATPase BadF/BadG/BcrA/BcrD type" evidence="5">
    <location>
        <begin position="4"/>
        <end position="259"/>
    </location>
</feature>
<evidence type="ECO:0000256" key="2">
    <source>
        <dbReference type="ARBA" id="ARBA00022723"/>
    </source>
</evidence>
<accession>A0A2N7PIJ9</accession>
<organism evidence="7 8">
    <name type="scientific">Caldimicrobium thiodismutans</name>
    <dbReference type="NCBI Taxonomy" id="1653476"/>
    <lineage>
        <taxon>Bacteria</taxon>
        <taxon>Pseudomonadati</taxon>
        <taxon>Thermodesulfobacteriota</taxon>
        <taxon>Thermodesulfobacteria</taxon>
        <taxon>Thermodesulfobacteriales</taxon>
        <taxon>Thermodesulfobacteriaceae</taxon>
        <taxon>Caldimicrobium</taxon>
    </lineage>
</organism>
<keyword evidence="2" id="KW-0479">Metal-binding</keyword>
<dbReference type="PANTHER" id="PTHR32329:SF7">
    <property type="entry name" value="ACTIVATOR OF 2-HYDROXYACYL-COA-HYDRATASE"/>
    <property type="match status" value="1"/>
</dbReference>
<dbReference type="InterPro" id="IPR043129">
    <property type="entry name" value="ATPase_NBD"/>
</dbReference>
<dbReference type="PANTHER" id="PTHR32329">
    <property type="entry name" value="BIFUNCTIONAL PROTEIN [INCLUDES 2-HYDROXYACYL-COA DEHYDRATASE (N-TER) AND ITS ACTIVATOR DOMAIN (C_TERM)-RELATED"/>
    <property type="match status" value="1"/>
</dbReference>
<keyword evidence="4" id="KW-0411">Iron-sulfur</keyword>
<dbReference type="CDD" id="cd24035">
    <property type="entry name" value="ASKHA_NBD_O66634-like_rpt2"/>
    <property type="match status" value="1"/>
</dbReference>
<reference evidence="7 8" key="1">
    <citation type="submission" date="2018-01" db="EMBL/GenBank/DDBJ databases">
        <title>Metagenomic assembled genomes from two thermal pools in the Uzon Caldera, Kamchatka, Russia.</title>
        <authorList>
            <person name="Wilkins L."/>
            <person name="Ettinger C."/>
        </authorList>
    </citation>
    <scope>NUCLEOTIDE SEQUENCE [LARGE SCALE GENOMIC DNA]</scope>
    <source>
        <strain evidence="7">ZAV-15</strain>
    </source>
</reference>
<keyword evidence="3" id="KW-0408">Iron</keyword>
<dbReference type="InterPro" id="IPR051805">
    <property type="entry name" value="Dehydratase_Activator_Redct"/>
</dbReference>
<evidence type="ECO:0000256" key="4">
    <source>
        <dbReference type="ARBA" id="ARBA00023014"/>
    </source>
</evidence>
<evidence type="ECO:0000259" key="5">
    <source>
        <dbReference type="Pfam" id="PF01869"/>
    </source>
</evidence>
<dbReference type="SUPFAM" id="SSF53067">
    <property type="entry name" value="Actin-like ATPase domain"/>
    <property type="match status" value="2"/>
</dbReference>
<dbReference type="InterPro" id="IPR008275">
    <property type="entry name" value="CoA_E_activase_dom"/>
</dbReference>
<feature type="domain" description="DUF2229" evidence="6">
    <location>
        <begin position="674"/>
        <end position="890"/>
    </location>
</feature>
<comment type="cofactor">
    <cofactor evidence="1">
        <name>[4Fe-4S] cluster</name>
        <dbReference type="ChEBI" id="CHEBI:49883"/>
    </cofactor>
</comment>
<evidence type="ECO:0000313" key="8">
    <source>
        <dbReference type="Proteomes" id="UP000235731"/>
    </source>
</evidence>
<proteinExistence type="predicted"/>